<keyword evidence="1 5" id="KW-0806">Transcription termination</keyword>
<dbReference type="CDD" id="cd09891">
    <property type="entry name" value="NGN_Bact_1"/>
    <property type="match status" value="1"/>
</dbReference>
<protein>
    <recommendedName>
        <fullName evidence="5 6">Transcription termination/antitermination protein NusG</fullName>
    </recommendedName>
</protein>
<feature type="domain" description="KOW" evidence="9">
    <location>
        <begin position="132"/>
        <end position="159"/>
    </location>
</feature>
<dbReference type="InterPro" id="IPR006645">
    <property type="entry name" value="NGN-like_dom"/>
</dbReference>
<evidence type="ECO:0000256" key="2">
    <source>
        <dbReference type="ARBA" id="ARBA00022814"/>
    </source>
</evidence>
<dbReference type="InterPro" id="IPR047050">
    <property type="entry name" value="NGN"/>
</dbReference>
<dbReference type="SUPFAM" id="SSF50104">
    <property type="entry name" value="Translation proteins SH3-like domain"/>
    <property type="match status" value="1"/>
</dbReference>
<name>A0A238Y5K5_9BACT</name>
<organism evidence="10 11">
    <name type="scientific">Humidesulfovibrio mexicanus</name>
    <dbReference type="NCBI Taxonomy" id="147047"/>
    <lineage>
        <taxon>Bacteria</taxon>
        <taxon>Pseudomonadati</taxon>
        <taxon>Thermodesulfobacteriota</taxon>
        <taxon>Desulfovibrionia</taxon>
        <taxon>Desulfovibrionales</taxon>
        <taxon>Desulfovibrionaceae</taxon>
        <taxon>Humidesulfovibrio</taxon>
    </lineage>
</organism>
<dbReference type="InterPro" id="IPR036735">
    <property type="entry name" value="NGN_dom_sf"/>
</dbReference>
<dbReference type="InterPro" id="IPR008991">
    <property type="entry name" value="Translation_prot_SH3-like_sf"/>
</dbReference>
<feature type="domain" description="NusG-like N-terminal" evidence="8">
    <location>
        <begin position="12"/>
        <end position="120"/>
    </location>
</feature>
<evidence type="ECO:0000256" key="3">
    <source>
        <dbReference type="ARBA" id="ARBA00023015"/>
    </source>
</evidence>
<dbReference type="GO" id="GO:0031564">
    <property type="term" value="P:transcription antitermination"/>
    <property type="evidence" value="ECO:0007669"/>
    <property type="project" value="UniProtKB-UniRule"/>
</dbReference>
<sequence>MIEESAVGGERPARWYIVHTYSGFEQRVQQTITEMMRTGQDHGQVLEVVVPTEKVVEMVKGERRTSTRKFYPGYVMVKMVLTDDSWHLIQSIPRVTGFVGGKNRPTPMRDSEAQTILSMMESRQEQPRPKFNFERGDEVRVIDGPFSGFNGVVEDVNYDKGKLRVAVSIFGRQTPVELDFVQVTKG</sequence>
<dbReference type="EMBL" id="FZOC01000001">
    <property type="protein sequence ID" value="SNR65933.1"/>
    <property type="molecule type" value="Genomic_DNA"/>
</dbReference>
<evidence type="ECO:0000256" key="1">
    <source>
        <dbReference type="ARBA" id="ARBA00022472"/>
    </source>
</evidence>
<dbReference type="InterPro" id="IPR001062">
    <property type="entry name" value="Transcrpt_antiterm_NusG"/>
</dbReference>
<evidence type="ECO:0000313" key="11">
    <source>
        <dbReference type="Proteomes" id="UP000198324"/>
    </source>
</evidence>
<comment type="function">
    <text evidence="5 7">Participates in transcription elongation, termination and antitermination.</text>
</comment>
<dbReference type="AlphaFoldDB" id="A0A238Y5K5"/>
<dbReference type="Pfam" id="PF00467">
    <property type="entry name" value="KOW"/>
    <property type="match status" value="1"/>
</dbReference>
<accession>A0A238Y5K5</accession>
<dbReference type="SMART" id="SM00738">
    <property type="entry name" value="NGN"/>
    <property type="match status" value="1"/>
</dbReference>
<dbReference type="FunFam" id="2.30.30.30:FF:000002">
    <property type="entry name" value="Transcription termination/antitermination factor NusG"/>
    <property type="match status" value="1"/>
</dbReference>
<reference evidence="10 11" key="1">
    <citation type="submission" date="2017-06" db="EMBL/GenBank/DDBJ databases">
        <authorList>
            <person name="Kim H.J."/>
            <person name="Triplett B.A."/>
        </authorList>
    </citation>
    <scope>NUCLEOTIDE SEQUENCE [LARGE SCALE GENOMIC DNA]</scope>
    <source>
        <strain evidence="10 11">DSM 13116</strain>
    </source>
</reference>
<dbReference type="NCBIfam" id="TIGR00922">
    <property type="entry name" value="nusG"/>
    <property type="match status" value="1"/>
</dbReference>
<proteinExistence type="inferred from homology"/>
<evidence type="ECO:0000313" key="10">
    <source>
        <dbReference type="EMBL" id="SNR65933.1"/>
    </source>
</evidence>
<dbReference type="PANTHER" id="PTHR30265:SF2">
    <property type="entry name" value="TRANSCRIPTION TERMINATION_ANTITERMINATION PROTEIN NUSG"/>
    <property type="match status" value="1"/>
</dbReference>
<dbReference type="SUPFAM" id="SSF82679">
    <property type="entry name" value="N-utilization substance G protein NusG, N-terminal domain"/>
    <property type="match status" value="1"/>
</dbReference>
<evidence type="ECO:0000256" key="5">
    <source>
        <dbReference type="HAMAP-Rule" id="MF_00948"/>
    </source>
</evidence>
<gene>
    <name evidence="5" type="primary">nusG</name>
    <name evidence="10" type="ORF">SAMN04488503_0669</name>
</gene>
<dbReference type="Gene3D" id="3.30.70.940">
    <property type="entry name" value="NusG, N-terminal domain"/>
    <property type="match status" value="1"/>
</dbReference>
<dbReference type="Pfam" id="PF02357">
    <property type="entry name" value="NusG"/>
    <property type="match status" value="1"/>
</dbReference>
<evidence type="ECO:0000256" key="6">
    <source>
        <dbReference type="NCBIfam" id="TIGR00922"/>
    </source>
</evidence>
<evidence type="ECO:0000256" key="7">
    <source>
        <dbReference type="RuleBase" id="RU000538"/>
    </source>
</evidence>
<dbReference type="GO" id="GO:0006353">
    <property type="term" value="P:DNA-templated transcription termination"/>
    <property type="evidence" value="ECO:0007669"/>
    <property type="project" value="UniProtKB-UniRule"/>
</dbReference>
<evidence type="ECO:0000256" key="4">
    <source>
        <dbReference type="ARBA" id="ARBA00023163"/>
    </source>
</evidence>
<dbReference type="PRINTS" id="PR00338">
    <property type="entry name" value="NUSGTNSCPFCT"/>
</dbReference>
<keyword evidence="2 5" id="KW-0889">Transcription antitermination</keyword>
<dbReference type="InterPro" id="IPR005824">
    <property type="entry name" value="KOW"/>
</dbReference>
<comment type="similarity">
    <text evidence="5 7">Belongs to the NusG family.</text>
</comment>
<evidence type="ECO:0000259" key="9">
    <source>
        <dbReference type="SMART" id="SM00739"/>
    </source>
</evidence>
<dbReference type="PROSITE" id="PS01014">
    <property type="entry name" value="NUSG"/>
    <property type="match status" value="1"/>
</dbReference>
<dbReference type="GO" id="GO:0005829">
    <property type="term" value="C:cytosol"/>
    <property type="evidence" value="ECO:0007669"/>
    <property type="project" value="TreeGrafter"/>
</dbReference>
<keyword evidence="11" id="KW-1185">Reference proteome</keyword>
<dbReference type="CDD" id="cd06091">
    <property type="entry name" value="KOW_NusG"/>
    <property type="match status" value="1"/>
</dbReference>
<dbReference type="GO" id="GO:0032784">
    <property type="term" value="P:regulation of DNA-templated transcription elongation"/>
    <property type="evidence" value="ECO:0007669"/>
    <property type="project" value="InterPro"/>
</dbReference>
<dbReference type="InterPro" id="IPR015869">
    <property type="entry name" value="Transcrpt_antiterm_NusG_bac_CS"/>
</dbReference>
<evidence type="ECO:0000259" key="8">
    <source>
        <dbReference type="SMART" id="SM00738"/>
    </source>
</evidence>
<dbReference type="HAMAP" id="MF_00948">
    <property type="entry name" value="NusG"/>
    <property type="match status" value="1"/>
</dbReference>
<dbReference type="InterPro" id="IPR043425">
    <property type="entry name" value="NusG-like"/>
</dbReference>
<keyword evidence="4 5" id="KW-0804">Transcription</keyword>
<keyword evidence="3 5" id="KW-0805">Transcription regulation</keyword>
<dbReference type="Gene3D" id="2.30.30.30">
    <property type="match status" value="1"/>
</dbReference>
<dbReference type="PANTHER" id="PTHR30265">
    <property type="entry name" value="RHO-INTERACTING TRANSCRIPTION TERMINATION FACTOR NUSG"/>
    <property type="match status" value="1"/>
</dbReference>
<dbReference type="InterPro" id="IPR014722">
    <property type="entry name" value="Rib_uL2_dom2"/>
</dbReference>
<dbReference type="Proteomes" id="UP000198324">
    <property type="component" value="Unassembled WGS sequence"/>
</dbReference>
<dbReference type="GO" id="GO:0006354">
    <property type="term" value="P:DNA-templated transcription elongation"/>
    <property type="evidence" value="ECO:0007669"/>
    <property type="project" value="UniProtKB-UniRule"/>
</dbReference>
<dbReference type="SMART" id="SM00739">
    <property type="entry name" value="KOW"/>
    <property type="match status" value="1"/>
</dbReference>